<name>A0A0J6YLX8_COCIT</name>
<evidence type="ECO:0000256" key="2">
    <source>
        <dbReference type="SAM" id="SignalP"/>
    </source>
</evidence>
<organism evidence="3 4">
    <name type="scientific">Coccidioides immitis RMSCC 2394</name>
    <dbReference type="NCBI Taxonomy" id="404692"/>
    <lineage>
        <taxon>Eukaryota</taxon>
        <taxon>Fungi</taxon>
        <taxon>Dikarya</taxon>
        <taxon>Ascomycota</taxon>
        <taxon>Pezizomycotina</taxon>
        <taxon>Eurotiomycetes</taxon>
        <taxon>Eurotiomycetidae</taxon>
        <taxon>Onygenales</taxon>
        <taxon>Onygenaceae</taxon>
        <taxon>Coccidioides</taxon>
    </lineage>
</organism>
<feature type="region of interest" description="Disordered" evidence="1">
    <location>
        <begin position="44"/>
        <end position="133"/>
    </location>
</feature>
<keyword evidence="2" id="KW-0732">Signal</keyword>
<sequence length="368" mass="40820">MRLTVSKALHLLAVLAFLEQIVFSRRIPEGFADAKRTCDIEPCEVNKRLPGSPHGAVADLRIRAPPPPPVRPPVGRPGGKPPNNPHHVGKPGGNGPGGKRPSIGIPHEPPARPGSPPEPRPGPYEPRKAPADEFPLPFEAYGAKGRVAMRVLDQAISSNKPNVNRPKLDKLYHVSKDKVDADFTLPELHDKIGVVKDMSKTIFTRITVRNDKGLFKEEIDTHNVHKAVYFPEARTIQVKESFAKNDVLPDDVRLKWSEITFQNWKSVAGNNVKDLKYILRDTIINEGTSDTITQARLNLKIPEDDPAAFHPSTPGSAMDNAFNSLAGTPNVRSVWHMLADHHREFGDLKIVKIHTYAYDSFLLIELGR</sequence>
<feature type="compositionally biased region" description="Pro residues" evidence="1">
    <location>
        <begin position="64"/>
        <end position="84"/>
    </location>
</feature>
<protein>
    <submittedName>
        <fullName evidence="3">Uncharacterized protein</fullName>
    </submittedName>
</protein>
<dbReference type="AlphaFoldDB" id="A0A0J6YLX8"/>
<gene>
    <name evidence="3" type="ORF">CIRG_09821</name>
</gene>
<dbReference type="Proteomes" id="UP000054565">
    <property type="component" value="Unassembled WGS sequence"/>
</dbReference>
<dbReference type="OrthoDB" id="4174411at2759"/>
<evidence type="ECO:0000313" key="4">
    <source>
        <dbReference type="Proteomes" id="UP000054565"/>
    </source>
</evidence>
<proteinExistence type="predicted"/>
<feature type="compositionally biased region" description="Pro residues" evidence="1">
    <location>
        <begin position="107"/>
        <end position="124"/>
    </location>
</feature>
<reference evidence="4" key="1">
    <citation type="journal article" date="2010" name="Genome Res.">
        <title>Population genomic sequencing of Coccidioides fungi reveals recent hybridization and transposon control.</title>
        <authorList>
            <person name="Neafsey D.E."/>
            <person name="Barker B.M."/>
            <person name="Sharpton T.J."/>
            <person name="Stajich J.E."/>
            <person name="Park D.J."/>
            <person name="Whiston E."/>
            <person name="Hung C.-Y."/>
            <person name="McMahan C."/>
            <person name="White J."/>
            <person name="Sykes S."/>
            <person name="Heiman D."/>
            <person name="Young S."/>
            <person name="Zeng Q."/>
            <person name="Abouelleil A."/>
            <person name="Aftuck L."/>
            <person name="Bessette D."/>
            <person name="Brown A."/>
            <person name="FitzGerald M."/>
            <person name="Lui A."/>
            <person name="Macdonald J.P."/>
            <person name="Priest M."/>
            <person name="Orbach M.J."/>
            <person name="Galgiani J.N."/>
            <person name="Kirkland T.N."/>
            <person name="Cole G.T."/>
            <person name="Birren B.W."/>
            <person name="Henn M.R."/>
            <person name="Taylor J.W."/>
            <person name="Rounsley S.D."/>
        </authorList>
    </citation>
    <scope>NUCLEOTIDE SEQUENCE [LARGE SCALE GENOMIC DNA]</scope>
    <source>
        <strain evidence="4">RMSCC 2394</strain>
    </source>
</reference>
<feature type="chain" id="PRO_5005285158" evidence="2">
    <location>
        <begin position="25"/>
        <end position="368"/>
    </location>
</feature>
<feature type="signal peptide" evidence="2">
    <location>
        <begin position="1"/>
        <end position="24"/>
    </location>
</feature>
<accession>A0A0J6YLX8</accession>
<evidence type="ECO:0000256" key="1">
    <source>
        <dbReference type="SAM" id="MobiDB-lite"/>
    </source>
</evidence>
<dbReference type="STRING" id="404692.A0A0J6YLX8"/>
<evidence type="ECO:0000313" key="3">
    <source>
        <dbReference type="EMBL" id="KMP09651.1"/>
    </source>
</evidence>
<dbReference type="EMBL" id="DS028099">
    <property type="protein sequence ID" value="KMP09651.1"/>
    <property type="molecule type" value="Genomic_DNA"/>
</dbReference>